<dbReference type="GO" id="GO:0005783">
    <property type="term" value="C:endoplasmic reticulum"/>
    <property type="evidence" value="ECO:0007669"/>
    <property type="project" value="UniProtKB-SubCell"/>
</dbReference>
<reference evidence="12" key="1">
    <citation type="journal article" date="2023" name="Mol. Phylogenet. Evol.">
        <title>Genome-scale phylogeny and comparative genomics of the fungal order Sordariales.</title>
        <authorList>
            <person name="Hensen N."/>
            <person name="Bonometti L."/>
            <person name="Westerberg I."/>
            <person name="Brannstrom I.O."/>
            <person name="Guillou S."/>
            <person name="Cros-Aarteil S."/>
            <person name="Calhoun S."/>
            <person name="Haridas S."/>
            <person name="Kuo A."/>
            <person name="Mondo S."/>
            <person name="Pangilinan J."/>
            <person name="Riley R."/>
            <person name="LaButti K."/>
            <person name="Andreopoulos B."/>
            <person name="Lipzen A."/>
            <person name="Chen C."/>
            <person name="Yan M."/>
            <person name="Daum C."/>
            <person name="Ng V."/>
            <person name="Clum A."/>
            <person name="Steindorff A."/>
            <person name="Ohm R.A."/>
            <person name="Martin F."/>
            <person name="Silar P."/>
            <person name="Natvig D.O."/>
            <person name="Lalanne C."/>
            <person name="Gautier V."/>
            <person name="Ament-Velasquez S.L."/>
            <person name="Kruys A."/>
            <person name="Hutchinson M.I."/>
            <person name="Powell A.J."/>
            <person name="Barry K."/>
            <person name="Miller A.N."/>
            <person name="Grigoriev I.V."/>
            <person name="Debuchy R."/>
            <person name="Gladieux P."/>
            <person name="Hiltunen Thoren M."/>
            <person name="Johannesson H."/>
        </authorList>
    </citation>
    <scope>NUCLEOTIDE SEQUENCE</scope>
    <source>
        <strain evidence="12">CBS 990.96</strain>
    </source>
</reference>
<comment type="subcellular location">
    <subcellularLocation>
        <location evidence="2 9">Cytoplasm</location>
    </subcellularLocation>
    <subcellularLocation>
        <location evidence="1">Endoplasmic reticulum</location>
    </subcellularLocation>
</comment>
<comment type="caution">
    <text evidence="12">The sequence shown here is derived from an EMBL/GenBank/DDBJ whole genome shotgun (WGS) entry which is preliminary data.</text>
</comment>
<protein>
    <recommendedName>
        <fullName evidence="4 9">Signal recognition particle subunit SRP72</fullName>
    </recommendedName>
</protein>
<accession>A0AAN7BUS5</accession>
<name>A0AAN7BUS5_9PEZI</name>
<dbReference type="EMBL" id="MU865304">
    <property type="protein sequence ID" value="KAK4229826.1"/>
    <property type="molecule type" value="Genomic_DNA"/>
</dbReference>
<dbReference type="Pfam" id="PF08492">
    <property type="entry name" value="SRP72"/>
    <property type="match status" value="1"/>
</dbReference>
<dbReference type="InterPro" id="IPR031545">
    <property type="entry name" value="SRP72_TPR-like"/>
</dbReference>
<feature type="compositionally biased region" description="Basic residues" evidence="10">
    <location>
        <begin position="622"/>
        <end position="631"/>
    </location>
</feature>
<evidence type="ECO:0000256" key="10">
    <source>
        <dbReference type="SAM" id="MobiDB-lite"/>
    </source>
</evidence>
<comment type="function">
    <text evidence="9">Component of the signal recognition particle (SRP) complex, a ribonucleoprotein complex that mediates the cotranslational targeting of secretory and membrane proteins to the endoplasmic reticulum (ER).</text>
</comment>
<keyword evidence="7 9" id="KW-0733">Signal recognition particle</keyword>
<feature type="compositionally biased region" description="Basic and acidic residues" evidence="10">
    <location>
        <begin position="570"/>
        <end position="581"/>
    </location>
</feature>
<evidence type="ECO:0000256" key="8">
    <source>
        <dbReference type="ARBA" id="ARBA00023274"/>
    </source>
</evidence>
<evidence type="ECO:0000256" key="2">
    <source>
        <dbReference type="ARBA" id="ARBA00004496"/>
    </source>
</evidence>
<dbReference type="Pfam" id="PF17004">
    <property type="entry name" value="SRP_TPR_like"/>
    <property type="match status" value="1"/>
</dbReference>
<feature type="compositionally biased region" description="Basic and acidic residues" evidence="10">
    <location>
        <begin position="600"/>
        <end position="621"/>
    </location>
</feature>
<feature type="compositionally biased region" description="Basic residues" evidence="10">
    <location>
        <begin position="590"/>
        <end position="599"/>
    </location>
</feature>
<dbReference type="GO" id="GO:0005786">
    <property type="term" value="C:signal recognition particle, endoplasmic reticulum targeting"/>
    <property type="evidence" value="ECO:0007669"/>
    <property type="project" value="UniProtKB-UniRule"/>
</dbReference>
<dbReference type="GO" id="GO:0043022">
    <property type="term" value="F:ribosome binding"/>
    <property type="evidence" value="ECO:0007669"/>
    <property type="project" value="TreeGrafter"/>
</dbReference>
<dbReference type="Proteomes" id="UP001301958">
    <property type="component" value="Unassembled WGS sequence"/>
</dbReference>
<dbReference type="PANTHER" id="PTHR14094">
    <property type="entry name" value="SIGNAL RECOGNITION PARTICLE 72"/>
    <property type="match status" value="1"/>
</dbReference>
<dbReference type="GO" id="GO:0006614">
    <property type="term" value="P:SRP-dependent cotranslational protein targeting to membrane"/>
    <property type="evidence" value="ECO:0007669"/>
    <property type="project" value="UniProtKB-UniRule"/>
</dbReference>
<dbReference type="PANTHER" id="PTHR14094:SF9">
    <property type="entry name" value="SIGNAL RECOGNITION PARTICLE SUBUNIT SRP72"/>
    <property type="match status" value="1"/>
</dbReference>
<comment type="similarity">
    <text evidence="3 9">Belongs to the SRP72 family.</text>
</comment>
<reference evidence="12" key="2">
    <citation type="submission" date="2023-05" db="EMBL/GenBank/DDBJ databases">
        <authorList>
            <consortium name="Lawrence Berkeley National Laboratory"/>
            <person name="Steindorff A."/>
            <person name="Hensen N."/>
            <person name="Bonometti L."/>
            <person name="Westerberg I."/>
            <person name="Brannstrom I.O."/>
            <person name="Guillou S."/>
            <person name="Cros-Aarteil S."/>
            <person name="Calhoun S."/>
            <person name="Haridas S."/>
            <person name="Kuo A."/>
            <person name="Mondo S."/>
            <person name="Pangilinan J."/>
            <person name="Riley R."/>
            <person name="Labutti K."/>
            <person name="Andreopoulos B."/>
            <person name="Lipzen A."/>
            <person name="Chen C."/>
            <person name="Yanf M."/>
            <person name="Daum C."/>
            <person name="Ng V."/>
            <person name="Clum A."/>
            <person name="Ohm R."/>
            <person name="Martin F."/>
            <person name="Silar P."/>
            <person name="Natvig D."/>
            <person name="Lalanne C."/>
            <person name="Gautier V."/>
            <person name="Ament-Velasquez S.L."/>
            <person name="Kruys A."/>
            <person name="Hutchinson M.I."/>
            <person name="Powell A.J."/>
            <person name="Barry K."/>
            <person name="Miller A.N."/>
            <person name="Grigoriev I.V."/>
            <person name="Debuchy R."/>
            <person name="Gladieux P."/>
            <person name="Thoren M.H."/>
            <person name="Johannesson H."/>
        </authorList>
    </citation>
    <scope>NUCLEOTIDE SEQUENCE</scope>
    <source>
        <strain evidence="12">CBS 990.96</strain>
    </source>
</reference>
<dbReference type="AlphaFoldDB" id="A0AAN7BUS5"/>
<dbReference type="FunFam" id="1.25.40.10:FF:000512">
    <property type="entry name" value="Signal recognition particle subunit SRP72"/>
    <property type="match status" value="1"/>
</dbReference>
<evidence type="ECO:0000313" key="12">
    <source>
        <dbReference type="EMBL" id="KAK4229826.1"/>
    </source>
</evidence>
<dbReference type="Gene3D" id="1.25.40.10">
    <property type="entry name" value="Tetratricopeptide repeat domain"/>
    <property type="match status" value="2"/>
</dbReference>
<organism evidence="12 13">
    <name type="scientific">Podospora fimiseda</name>
    <dbReference type="NCBI Taxonomy" id="252190"/>
    <lineage>
        <taxon>Eukaryota</taxon>
        <taxon>Fungi</taxon>
        <taxon>Dikarya</taxon>
        <taxon>Ascomycota</taxon>
        <taxon>Pezizomycotina</taxon>
        <taxon>Sordariomycetes</taxon>
        <taxon>Sordariomycetidae</taxon>
        <taxon>Sordariales</taxon>
        <taxon>Podosporaceae</taxon>
        <taxon>Podospora</taxon>
    </lineage>
</organism>
<keyword evidence="13" id="KW-1185">Reference proteome</keyword>
<feature type="domain" description="Signal recognition particle SRP72 subunit RNA-binding" evidence="11">
    <location>
        <begin position="572"/>
        <end position="624"/>
    </location>
</feature>
<evidence type="ECO:0000256" key="9">
    <source>
        <dbReference type="PIRNR" id="PIRNR038922"/>
    </source>
</evidence>
<keyword evidence="6" id="KW-0256">Endoplasmic reticulum</keyword>
<sequence length="679" mass="73280">MADPAVAALNSLLRGASIQDHGEALKLATAAIQSAKVQGSDLATAQHTRVVALLKLDRYDDALRAIAEGGDRLESACFFEKAYALYKTGDLEGAQAVLKNSEKGDGQAPKRGLKHVAAQVAYRTEKFERAAAIYRDLKEDEANANYGEESDLRINLTAATAQLEWNGKDWAVREDEKQPARDDLEAFETAYNAACNCIAKGDFGKAAVFLKRSRDLCEATEDLNEEEKKAELVPILVQQAYVFTKLGKAEDAASIQKLVVLSDVPESSTNVVAQANALILQGETNPFMAQRLAQSLPQIKGNDRLFGYQNSALMRNKYTIELQAQKFEAVSKAAARNYSKDQAPKISSLSCDLGSLGAAAVSQAKTGKEALNKILPLLEKRPNDVGLLLTIIQLYIQLNNPTQALRLLEAFFKRLEAAATPDYSDVRFAPGLVALAVSLYRTQGRHSALRNELSKAAAHWQSKTSSDSSEAGSSLVREAGIELLQSSHPSDLAAAGEAFTHLVASQPNDKIATAGLVASFATSDFAKVQPYLDALPPVEKLTQGIDVNALLEAGVAVLPVVQPPSSKKRKLEEDGTEKEKQQQQQQGPAAKKHRKRKLPKSYDPDKKPDPERWLPLRDRSTYRPKGKKGKKRAAEATQGGVVREEETLELAGGAGSIKVEKSGGGGGGGGGKKKKKGKK</sequence>
<dbReference type="InterPro" id="IPR013699">
    <property type="entry name" value="Signal_recog_part_SRP72_RNA-bd"/>
</dbReference>
<evidence type="ECO:0000256" key="5">
    <source>
        <dbReference type="ARBA" id="ARBA00022490"/>
    </source>
</evidence>
<feature type="region of interest" description="Disordered" evidence="10">
    <location>
        <begin position="563"/>
        <end position="679"/>
    </location>
</feature>
<evidence type="ECO:0000256" key="7">
    <source>
        <dbReference type="ARBA" id="ARBA00023135"/>
    </source>
</evidence>
<dbReference type="GO" id="GO:0008312">
    <property type="term" value="F:7S RNA binding"/>
    <property type="evidence" value="ECO:0007669"/>
    <property type="project" value="InterPro"/>
</dbReference>
<evidence type="ECO:0000256" key="4">
    <source>
        <dbReference type="ARBA" id="ARBA00018350"/>
    </source>
</evidence>
<evidence type="ECO:0000256" key="6">
    <source>
        <dbReference type="ARBA" id="ARBA00022824"/>
    </source>
</evidence>
<dbReference type="InterPro" id="IPR026270">
    <property type="entry name" value="SRP72"/>
</dbReference>
<gene>
    <name evidence="12" type="ORF">QBC38DRAFT_534796</name>
</gene>
<evidence type="ECO:0000256" key="1">
    <source>
        <dbReference type="ARBA" id="ARBA00004240"/>
    </source>
</evidence>
<evidence type="ECO:0000313" key="13">
    <source>
        <dbReference type="Proteomes" id="UP001301958"/>
    </source>
</evidence>
<proteinExistence type="inferred from homology"/>
<dbReference type="InterPro" id="IPR011990">
    <property type="entry name" value="TPR-like_helical_dom_sf"/>
</dbReference>
<keyword evidence="5 9" id="KW-0963">Cytoplasm</keyword>
<evidence type="ECO:0000259" key="11">
    <source>
        <dbReference type="Pfam" id="PF08492"/>
    </source>
</evidence>
<keyword evidence="8 9" id="KW-0687">Ribonucleoprotein</keyword>
<dbReference type="PIRSF" id="PIRSF038922">
    <property type="entry name" value="SRP72"/>
    <property type="match status" value="1"/>
</dbReference>
<dbReference type="SUPFAM" id="SSF48452">
    <property type="entry name" value="TPR-like"/>
    <property type="match status" value="1"/>
</dbReference>
<evidence type="ECO:0000256" key="3">
    <source>
        <dbReference type="ARBA" id="ARBA00007676"/>
    </source>
</evidence>